<dbReference type="AlphaFoldDB" id="A0ABD2N0I1"/>
<keyword evidence="2" id="KW-1185">Reference proteome</keyword>
<name>A0ABD2N0I1_9CUCU</name>
<dbReference type="Proteomes" id="UP001516400">
    <property type="component" value="Unassembled WGS sequence"/>
</dbReference>
<organism evidence="1 2">
    <name type="scientific">Cryptolaemus montrouzieri</name>
    <dbReference type="NCBI Taxonomy" id="559131"/>
    <lineage>
        <taxon>Eukaryota</taxon>
        <taxon>Metazoa</taxon>
        <taxon>Ecdysozoa</taxon>
        <taxon>Arthropoda</taxon>
        <taxon>Hexapoda</taxon>
        <taxon>Insecta</taxon>
        <taxon>Pterygota</taxon>
        <taxon>Neoptera</taxon>
        <taxon>Endopterygota</taxon>
        <taxon>Coleoptera</taxon>
        <taxon>Polyphaga</taxon>
        <taxon>Cucujiformia</taxon>
        <taxon>Coccinelloidea</taxon>
        <taxon>Coccinellidae</taxon>
        <taxon>Scymninae</taxon>
        <taxon>Scymnini</taxon>
        <taxon>Cryptolaemus</taxon>
    </lineage>
</organism>
<dbReference type="EMBL" id="JABFTP020000042">
    <property type="protein sequence ID" value="KAL3271942.1"/>
    <property type="molecule type" value="Genomic_DNA"/>
</dbReference>
<gene>
    <name evidence="1" type="ORF">HHI36_022412</name>
</gene>
<accession>A0ABD2N0I1</accession>
<evidence type="ECO:0000313" key="2">
    <source>
        <dbReference type="Proteomes" id="UP001516400"/>
    </source>
</evidence>
<evidence type="ECO:0000313" key="1">
    <source>
        <dbReference type="EMBL" id="KAL3271942.1"/>
    </source>
</evidence>
<proteinExistence type="predicted"/>
<reference evidence="1 2" key="1">
    <citation type="journal article" date="2021" name="BMC Biol.">
        <title>Horizontally acquired antibacterial genes associated with adaptive radiation of ladybird beetles.</title>
        <authorList>
            <person name="Li H.S."/>
            <person name="Tang X.F."/>
            <person name="Huang Y.H."/>
            <person name="Xu Z.Y."/>
            <person name="Chen M.L."/>
            <person name="Du X.Y."/>
            <person name="Qiu B.Y."/>
            <person name="Chen P.T."/>
            <person name="Zhang W."/>
            <person name="Slipinski A."/>
            <person name="Escalona H.E."/>
            <person name="Waterhouse R.M."/>
            <person name="Zwick A."/>
            <person name="Pang H."/>
        </authorList>
    </citation>
    <scope>NUCLEOTIDE SEQUENCE [LARGE SCALE GENOMIC DNA]</scope>
    <source>
        <strain evidence="1">SYSU2018</strain>
    </source>
</reference>
<sequence>MAENITKILTDVDNDNLIQDITFDDPQDQFEEIDPQGKQREQNMKKVTIRLLEKHADFLDKQRRSGSAKFWDIEERQVEQHFNNEEKASEDHFVRNMRRDQSGQYPVALPFNENIHNHIDSITLRTDQEIIQRPIWHFTDNLDLDLTKFWDIEERQVERHFNNEEKAREDHFVRNIKRINLDDVQ</sequence>
<protein>
    <submittedName>
        <fullName evidence="1">Uncharacterized protein</fullName>
    </submittedName>
</protein>
<comment type="caution">
    <text evidence="1">The sequence shown here is derived from an EMBL/GenBank/DDBJ whole genome shotgun (WGS) entry which is preliminary data.</text>
</comment>